<keyword evidence="2" id="KW-0472">Membrane</keyword>
<sequence length="340" mass="33631">MTARRLSRTSSRWGLALVVGMGASGASLALFAAGEAGAASAALQQDYTCQFANGATSPVTLAVRSEAPDRIRAQTVAPGATLAADIQLSAEAVTSSALGAARSFTGDVLLALTIRRPGQDAADTVVTATLAPNAPDAPEGRLALRALGKTPEMGLSSAGVGSIEVTGLWLRGITARDGSGAVVPLNAQRSWSAPCALSSKDQDVTLTRFTVAESAPRAKAALPGDAIDTTETTSGEGAVDQADSGQSADDQDSAGQDSTGATAAPTDTEGADSAATTSGGAGTVTLSARVGSSDGGLADTGATQAGWLLAIAGLLSALGIGGAHYLPARLRARRESQSPA</sequence>
<dbReference type="Pfam" id="PF20611">
    <property type="entry name" value="DUF6801"/>
    <property type="match status" value="1"/>
</dbReference>
<dbReference type="EMBL" id="JBHSZO010000018">
    <property type="protein sequence ID" value="MFC7219094.1"/>
    <property type="molecule type" value="Genomic_DNA"/>
</dbReference>
<feature type="transmembrane region" description="Helical" evidence="2">
    <location>
        <begin position="307"/>
        <end position="326"/>
    </location>
</feature>
<feature type="compositionally biased region" description="Low complexity" evidence="1">
    <location>
        <begin position="240"/>
        <end position="258"/>
    </location>
</feature>
<name>A0ABW2GG87_9ACTN</name>
<reference evidence="6" key="1">
    <citation type="journal article" date="2019" name="Int. J. Syst. Evol. Microbiol.">
        <title>The Global Catalogue of Microorganisms (GCM) 10K type strain sequencing project: providing services to taxonomists for standard genome sequencing and annotation.</title>
        <authorList>
            <consortium name="The Broad Institute Genomics Platform"/>
            <consortium name="The Broad Institute Genome Sequencing Center for Infectious Disease"/>
            <person name="Wu L."/>
            <person name="Ma J."/>
        </authorList>
    </citation>
    <scope>NUCLEOTIDE SEQUENCE [LARGE SCALE GENOMIC DNA]</scope>
    <source>
        <strain evidence="6">CGMCC 1.13681</strain>
    </source>
</reference>
<keyword evidence="6" id="KW-1185">Reference proteome</keyword>
<evidence type="ECO:0000256" key="2">
    <source>
        <dbReference type="SAM" id="Phobius"/>
    </source>
</evidence>
<dbReference type="Proteomes" id="UP001596413">
    <property type="component" value="Unassembled WGS sequence"/>
</dbReference>
<evidence type="ECO:0000313" key="5">
    <source>
        <dbReference type="EMBL" id="MFC7219094.1"/>
    </source>
</evidence>
<keyword evidence="2" id="KW-0812">Transmembrane</keyword>
<feature type="region of interest" description="Disordered" evidence="1">
    <location>
        <begin position="217"/>
        <end position="281"/>
    </location>
</feature>
<proteinExistence type="predicted"/>
<feature type="compositionally biased region" description="Low complexity" evidence="1">
    <location>
        <begin position="266"/>
        <end position="278"/>
    </location>
</feature>
<evidence type="ECO:0000256" key="1">
    <source>
        <dbReference type="SAM" id="MobiDB-lite"/>
    </source>
</evidence>
<feature type="chain" id="PRO_5046046683" evidence="3">
    <location>
        <begin position="33"/>
        <end position="340"/>
    </location>
</feature>
<dbReference type="InterPro" id="IPR046542">
    <property type="entry name" value="DUF6801"/>
</dbReference>
<feature type="signal peptide" evidence="3">
    <location>
        <begin position="1"/>
        <end position="32"/>
    </location>
</feature>
<feature type="domain" description="DUF6801" evidence="4">
    <location>
        <begin position="46"/>
        <end position="205"/>
    </location>
</feature>
<keyword evidence="3" id="KW-0732">Signal</keyword>
<organism evidence="5 6">
    <name type="scientific">Streptomyces polyrhachis</name>
    <dbReference type="NCBI Taxonomy" id="1282885"/>
    <lineage>
        <taxon>Bacteria</taxon>
        <taxon>Bacillati</taxon>
        <taxon>Actinomycetota</taxon>
        <taxon>Actinomycetes</taxon>
        <taxon>Kitasatosporales</taxon>
        <taxon>Streptomycetaceae</taxon>
        <taxon>Streptomyces</taxon>
    </lineage>
</organism>
<accession>A0ABW2GG87</accession>
<evidence type="ECO:0000259" key="4">
    <source>
        <dbReference type="Pfam" id="PF20611"/>
    </source>
</evidence>
<keyword evidence="2" id="KW-1133">Transmembrane helix</keyword>
<gene>
    <name evidence="5" type="ORF">ACFQLX_13090</name>
</gene>
<evidence type="ECO:0000313" key="6">
    <source>
        <dbReference type="Proteomes" id="UP001596413"/>
    </source>
</evidence>
<comment type="caution">
    <text evidence="5">The sequence shown here is derived from an EMBL/GenBank/DDBJ whole genome shotgun (WGS) entry which is preliminary data.</text>
</comment>
<protein>
    <submittedName>
        <fullName evidence="5">DUF6801 domain-containing protein</fullName>
    </submittedName>
</protein>
<dbReference type="RefSeq" id="WP_386414623.1">
    <property type="nucleotide sequence ID" value="NZ_JBHSZO010000018.1"/>
</dbReference>
<evidence type="ECO:0000256" key="3">
    <source>
        <dbReference type="SAM" id="SignalP"/>
    </source>
</evidence>